<dbReference type="GO" id="GO:0016020">
    <property type="term" value="C:membrane"/>
    <property type="evidence" value="ECO:0007669"/>
    <property type="project" value="TreeGrafter"/>
</dbReference>
<proteinExistence type="predicted"/>
<comment type="caution">
    <text evidence="3">The sequence shown here is derived from an EMBL/GenBank/DDBJ whole genome shotgun (WGS) entry which is preliminary data.</text>
</comment>
<feature type="transmembrane region" description="Helical" evidence="1">
    <location>
        <begin position="184"/>
        <end position="204"/>
    </location>
</feature>
<dbReference type="InterPro" id="IPR002656">
    <property type="entry name" value="Acyl_transf_3_dom"/>
</dbReference>
<keyword evidence="1" id="KW-0472">Membrane</keyword>
<dbReference type="EMBL" id="VWSH01000002">
    <property type="protein sequence ID" value="KAA5535077.1"/>
    <property type="molecule type" value="Genomic_DNA"/>
</dbReference>
<protein>
    <submittedName>
        <fullName evidence="3">Acyltransferase</fullName>
    </submittedName>
</protein>
<feature type="transmembrane region" description="Helical" evidence="1">
    <location>
        <begin position="216"/>
        <end position="236"/>
    </location>
</feature>
<keyword evidence="1" id="KW-0812">Transmembrane</keyword>
<feature type="transmembrane region" description="Helical" evidence="1">
    <location>
        <begin position="12"/>
        <end position="33"/>
    </location>
</feature>
<keyword evidence="1" id="KW-1133">Transmembrane helix</keyword>
<name>A0A5M6CJ70_9BACT</name>
<dbReference type="Pfam" id="PF01757">
    <property type="entry name" value="Acyl_transf_3"/>
    <property type="match status" value="1"/>
</dbReference>
<evidence type="ECO:0000313" key="3">
    <source>
        <dbReference type="EMBL" id="KAA5535077.1"/>
    </source>
</evidence>
<feature type="transmembrane region" description="Helical" evidence="1">
    <location>
        <begin position="348"/>
        <end position="372"/>
    </location>
</feature>
<feature type="transmembrane region" description="Helical" evidence="1">
    <location>
        <begin position="248"/>
        <end position="264"/>
    </location>
</feature>
<keyword evidence="4" id="KW-1185">Reference proteome</keyword>
<feature type="transmembrane region" description="Helical" evidence="1">
    <location>
        <begin position="284"/>
        <end position="301"/>
    </location>
</feature>
<keyword evidence="3" id="KW-0808">Transferase</keyword>
<keyword evidence="3" id="KW-0012">Acyltransferase</keyword>
<reference evidence="3 4" key="1">
    <citation type="submission" date="2019-09" db="EMBL/GenBank/DDBJ databases">
        <title>Genome sequence and assembly of Taibaiella sp.</title>
        <authorList>
            <person name="Chhetri G."/>
        </authorList>
    </citation>
    <scope>NUCLEOTIDE SEQUENCE [LARGE SCALE GENOMIC DNA]</scope>
    <source>
        <strain evidence="3 4">KVB11</strain>
    </source>
</reference>
<evidence type="ECO:0000259" key="2">
    <source>
        <dbReference type="Pfam" id="PF01757"/>
    </source>
</evidence>
<dbReference type="GO" id="GO:0016747">
    <property type="term" value="F:acyltransferase activity, transferring groups other than amino-acyl groups"/>
    <property type="evidence" value="ECO:0007669"/>
    <property type="project" value="InterPro"/>
</dbReference>
<gene>
    <name evidence="3" type="ORF">F0919_10830</name>
</gene>
<dbReference type="InterPro" id="IPR050879">
    <property type="entry name" value="Acyltransferase_3"/>
</dbReference>
<feature type="transmembrane region" description="Helical" evidence="1">
    <location>
        <begin position="53"/>
        <end position="74"/>
    </location>
</feature>
<dbReference type="GO" id="GO:0000271">
    <property type="term" value="P:polysaccharide biosynthetic process"/>
    <property type="evidence" value="ECO:0007669"/>
    <property type="project" value="TreeGrafter"/>
</dbReference>
<accession>A0A5M6CJ70</accession>
<dbReference type="PANTHER" id="PTHR23028">
    <property type="entry name" value="ACETYLTRANSFERASE"/>
    <property type="match status" value="1"/>
</dbReference>
<feature type="transmembrane region" description="Helical" evidence="1">
    <location>
        <begin position="322"/>
        <end position="342"/>
    </location>
</feature>
<organism evidence="3 4">
    <name type="scientific">Taibaiella lutea</name>
    <dbReference type="NCBI Taxonomy" id="2608001"/>
    <lineage>
        <taxon>Bacteria</taxon>
        <taxon>Pseudomonadati</taxon>
        <taxon>Bacteroidota</taxon>
        <taxon>Chitinophagia</taxon>
        <taxon>Chitinophagales</taxon>
        <taxon>Chitinophagaceae</taxon>
        <taxon>Taibaiella</taxon>
    </lineage>
</organism>
<feature type="domain" description="Acyltransferase 3" evidence="2">
    <location>
        <begin position="9"/>
        <end position="369"/>
    </location>
</feature>
<sequence>MIKKERIFGLDLLRAIAILSVVFSHTFEFLLPLKSIPFVGFLVENFFKFTQPLGALGVELFFVLSGFLIGTILIKTFVESPQFSVSDIRVFLIRRWFRTLPNYWLILTVDILLYALLSIGSVESYKFLFYIFAQNLWYPHPPFFFGEAWSLAVEEWFYLLLPFSIYIPYLVFKPVNKQRFLFKILVAFITVFVLLRFFNAFHPINGPDQDAGIRKVVFLRLDALAYGVMIAYFVYFKRPVINRIRKQLFAIGIIGTICIYYLISNEGLAVCNTDNPTLKFFSDAFLYLILPINFSLLLPYANSIASISNASFKNVIQFVSRISYSIYLVHYSLVYIPFFYQMKIENPLLLFFVYISYWTIVLLLSFLLYRYFENPLMKKRDKYAIQK</sequence>
<dbReference type="PANTHER" id="PTHR23028:SF53">
    <property type="entry name" value="ACYL_TRANSF_3 DOMAIN-CONTAINING PROTEIN"/>
    <property type="match status" value="1"/>
</dbReference>
<evidence type="ECO:0000256" key="1">
    <source>
        <dbReference type="SAM" id="Phobius"/>
    </source>
</evidence>
<evidence type="ECO:0000313" key="4">
    <source>
        <dbReference type="Proteomes" id="UP000323632"/>
    </source>
</evidence>
<feature type="transmembrane region" description="Helical" evidence="1">
    <location>
        <begin position="103"/>
        <end position="122"/>
    </location>
</feature>
<dbReference type="AlphaFoldDB" id="A0A5M6CJ70"/>
<feature type="transmembrane region" description="Helical" evidence="1">
    <location>
        <begin position="156"/>
        <end position="172"/>
    </location>
</feature>
<dbReference type="Proteomes" id="UP000323632">
    <property type="component" value="Unassembled WGS sequence"/>
</dbReference>